<keyword evidence="8" id="KW-0812">Transmembrane</keyword>
<keyword evidence="7" id="KW-0539">Nucleus</keyword>
<dbReference type="EMBL" id="JBAMMX010000013">
    <property type="protein sequence ID" value="KAK6929469.1"/>
    <property type="molecule type" value="Genomic_DNA"/>
</dbReference>
<evidence type="ECO:0000256" key="8">
    <source>
        <dbReference type="SAM" id="Phobius"/>
    </source>
</evidence>
<evidence type="ECO:0000313" key="10">
    <source>
        <dbReference type="Proteomes" id="UP001370490"/>
    </source>
</evidence>
<keyword evidence="2" id="KW-0813">Transport</keyword>
<feature type="transmembrane region" description="Helical" evidence="8">
    <location>
        <begin position="235"/>
        <end position="255"/>
    </location>
</feature>
<evidence type="ECO:0000256" key="6">
    <source>
        <dbReference type="ARBA" id="ARBA00023132"/>
    </source>
</evidence>
<dbReference type="InterPro" id="IPR037700">
    <property type="entry name" value="NUP88/NUP82"/>
</dbReference>
<dbReference type="GO" id="GO:0000056">
    <property type="term" value="P:ribosomal small subunit export from nucleus"/>
    <property type="evidence" value="ECO:0007669"/>
    <property type="project" value="InterPro"/>
</dbReference>
<sequence length="257" mass="28949">MVLPALSISVRKAPSWDLGLLCQVNPREDENLEVRASGKDQAMRVASVHPILSTCQLETASSPFCGFVALADLFGYSRKKKPTGVEGQEETDTPDIISKELHAGPNPLLIPQASPNLLFVSADSIEGRPTLHQYFKLFHETYVEYAHKVYFELKYHGPHLKKIIDEQHACLRGALQKLLKVVEKQPNLEESIDSAIEQHNLLEELVKRLKNLPGAQNMPLSKVEREFKQKLGNGFVWLILLYVIHFTLSSLYLLALD</sequence>
<dbReference type="GO" id="GO:0006606">
    <property type="term" value="P:protein import into nucleus"/>
    <property type="evidence" value="ECO:0007669"/>
    <property type="project" value="TreeGrafter"/>
</dbReference>
<dbReference type="GO" id="GO:0000055">
    <property type="term" value="P:ribosomal large subunit export from nucleus"/>
    <property type="evidence" value="ECO:0007669"/>
    <property type="project" value="InterPro"/>
</dbReference>
<evidence type="ECO:0000256" key="3">
    <source>
        <dbReference type="ARBA" id="ARBA00022816"/>
    </source>
</evidence>
<keyword evidence="10" id="KW-1185">Reference proteome</keyword>
<dbReference type="PANTHER" id="PTHR13257:SF0">
    <property type="entry name" value="NUCLEAR PORE COMPLEX PROTEIN NUP88"/>
    <property type="match status" value="1"/>
</dbReference>
<evidence type="ECO:0000256" key="5">
    <source>
        <dbReference type="ARBA" id="ARBA00023010"/>
    </source>
</evidence>
<reference evidence="9 10" key="1">
    <citation type="submission" date="2023-12" db="EMBL/GenBank/DDBJ databases">
        <title>A high-quality genome assembly for Dillenia turbinata (Dilleniales).</title>
        <authorList>
            <person name="Chanderbali A."/>
        </authorList>
    </citation>
    <scope>NUCLEOTIDE SEQUENCE [LARGE SCALE GENOMIC DNA]</scope>
    <source>
        <strain evidence="9">LSX21</strain>
        <tissue evidence="9">Leaf</tissue>
    </source>
</reference>
<keyword evidence="6" id="KW-0906">Nuclear pore complex</keyword>
<dbReference type="GO" id="GO:0005643">
    <property type="term" value="C:nuclear pore"/>
    <property type="evidence" value="ECO:0007669"/>
    <property type="project" value="UniProtKB-SubCell"/>
</dbReference>
<evidence type="ECO:0000313" key="9">
    <source>
        <dbReference type="EMBL" id="KAK6929469.1"/>
    </source>
</evidence>
<keyword evidence="5" id="KW-0811">Translocation</keyword>
<organism evidence="9 10">
    <name type="scientific">Dillenia turbinata</name>
    <dbReference type="NCBI Taxonomy" id="194707"/>
    <lineage>
        <taxon>Eukaryota</taxon>
        <taxon>Viridiplantae</taxon>
        <taxon>Streptophyta</taxon>
        <taxon>Embryophyta</taxon>
        <taxon>Tracheophyta</taxon>
        <taxon>Spermatophyta</taxon>
        <taxon>Magnoliopsida</taxon>
        <taxon>eudicotyledons</taxon>
        <taxon>Gunneridae</taxon>
        <taxon>Pentapetalae</taxon>
        <taxon>Dilleniales</taxon>
        <taxon>Dilleniaceae</taxon>
        <taxon>Dillenia</taxon>
    </lineage>
</organism>
<name>A0AAN8V9T9_9MAGN</name>
<keyword evidence="4" id="KW-0653">Protein transport</keyword>
<protein>
    <submittedName>
        <fullName evidence="9">Uncharacterized protein</fullName>
    </submittedName>
</protein>
<evidence type="ECO:0000256" key="2">
    <source>
        <dbReference type="ARBA" id="ARBA00022448"/>
    </source>
</evidence>
<dbReference type="Proteomes" id="UP001370490">
    <property type="component" value="Unassembled WGS sequence"/>
</dbReference>
<keyword evidence="3" id="KW-0509">mRNA transport</keyword>
<evidence type="ECO:0000256" key="4">
    <source>
        <dbReference type="ARBA" id="ARBA00022927"/>
    </source>
</evidence>
<evidence type="ECO:0000256" key="7">
    <source>
        <dbReference type="ARBA" id="ARBA00023242"/>
    </source>
</evidence>
<comment type="subcellular location">
    <subcellularLocation>
        <location evidence="1">Nucleus</location>
        <location evidence="1">Nuclear pore complex</location>
    </subcellularLocation>
</comment>
<keyword evidence="8" id="KW-1133">Transmembrane helix</keyword>
<proteinExistence type="predicted"/>
<evidence type="ECO:0000256" key="1">
    <source>
        <dbReference type="ARBA" id="ARBA00004567"/>
    </source>
</evidence>
<dbReference type="PANTHER" id="PTHR13257">
    <property type="entry name" value="NUCLEOPORIN NUP84-RELATED"/>
    <property type="match status" value="1"/>
</dbReference>
<dbReference type="AlphaFoldDB" id="A0AAN8V9T9"/>
<accession>A0AAN8V9T9</accession>
<comment type="caution">
    <text evidence="9">The sequence shown here is derived from an EMBL/GenBank/DDBJ whole genome shotgun (WGS) entry which is preliminary data.</text>
</comment>
<gene>
    <name evidence="9" type="ORF">RJ641_005674</name>
</gene>
<keyword evidence="8" id="KW-0472">Membrane</keyword>
<dbReference type="GO" id="GO:0006406">
    <property type="term" value="P:mRNA export from nucleus"/>
    <property type="evidence" value="ECO:0007669"/>
    <property type="project" value="TreeGrafter"/>
</dbReference>
<dbReference type="GO" id="GO:0017056">
    <property type="term" value="F:structural constituent of nuclear pore"/>
    <property type="evidence" value="ECO:0007669"/>
    <property type="project" value="InterPro"/>
</dbReference>